<gene>
    <name evidence="2" type="ORF">MY1_0365</name>
</gene>
<evidence type="ECO:0000313" key="3">
    <source>
        <dbReference type="Proteomes" id="UP000004440"/>
    </source>
</evidence>
<dbReference type="RefSeq" id="WP_007549803.1">
    <property type="nucleotide sequence ID" value="NZ_AFPU01000001.1"/>
</dbReference>
<protein>
    <submittedName>
        <fullName evidence="2">Uncharacterized protein</fullName>
    </submittedName>
</protein>
<feature type="region of interest" description="Disordered" evidence="1">
    <location>
        <begin position="1"/>
        <end position="25"/>
    </location>
</feature>
<reference evidence="2 3" key="1">
    <citation type="journal article" date="2011" name="J. Bacteriol.">
        <title>Genome Sequence of an Ammonia-Oxidizing Soil Archaeon, "Candidatus Nitrosoarchaeum koreensis" MY1.</title>
        <authorList>
            <person name="Kim B.K."/>
            <person name="Jung M.Y."/>
            <person name="Yu D.S."/>
            <person name="Park S.J."/>
            <person name="Oh T.K."/>
            <person name="Rhee S.K."/>
            <person name="Kim J.F."/>
        </authorList>
    </citation>
    <scope>NUCLEOTIDE SEQUENCE [LARGE SCALE GENOMIC DNA]</scope>
    <source>
        <strain evidence="2 3">MY1</strain>
    </source>
</reference>
<organism evidence="2 3">
    <name type="scientific">Nitrosarchaeum koreense MY1</name>
    <dbReference type="NCBI Taxonomy" id="1001994"/>
    <lineage>
        <taxon>Archaea</taxon>
        <taxon>Nitrososphaerota</taxon>
        <taxon>Nitrososphaeria</taxon>
        <taxon>Nitrosopumilales</taxon>
        <taxon>Nitrosopumilaceae</taxon>
        <taxon>Nitrosarchaeum</taxon>
    </lineage>
</organism>
<keyword evidence="3" id="KW-1185">Reference proteome</keyword>
<dbReference type="EMBL" id="AFPU01000001">
    <property type="protein sequence ID" value="EGP93135.1"/>
    <property type="molecule type" value="Genomic_DNA"/>
</dbReference>
<dbReference type="Proteomes" id="UP000004440">
    <property type="component" value="Unassembled WGS sequence"/>
</dbReference>
<dbReference type="OrthoDB" id="374928at2157"/>
<evidence type="ECO:0000313" key="2">
    <source>
        <dbReference type="EMBL" id="EGP93135.1"/>
    </source>
</evidence>
<feature type="compositionally biased region" description="Polar residues" evidence="1">
    <location>
        <begin position="16"/>
        <end position="25"/>
    </location>
</feature>
<sequence length="46" mass="5378">MTPGQMDARKRKMAQTIENPPNYLSENAISDKKKWKNLKNDGLPRY</sequence>
<accession>F9CV20</accession>
<dbReference type="AlphaFoldDB" id="F9CV20"/>
<evidence type="ECO:0000256" key="1">
    <source>
        <dbReference type="SAM" id="MobiDB-lite"/>
    </source>
</evidence>
<proteinExistence type="predicted"/>
<name>F9CV20_9ARCH</name>
<comment type="caution">
    <text evidence="2">The sequence shown here is derived from an EMBL/GenBank/DDBJ whole genome shotgun (WGS) entry which is preliminary data.</text>
</comment>